<evidence type="ECO:0000259" key="7">
    <source>
        <dbReference type="PROSITE" id="PS50048"/>
    </source>
</evidence>
<dbReference type="InterPro" id="IPR001138">
    <property type="entry name" value="Zn2Cys6_DnaBD"/>
</dbReference>
<evidence type="ECO:0000256" key="4">
    <source>
        <dbReference type="ARBA" id="ARBA00023163"/>
    </source>
</evidence>
<dbReference type="CDD" id="cd00067">
    <property type="entry name" value="GAL4"/>
    <property type="match status" value="1"/>
</dbReference>
<keyword evidence="9" id="KW-1185">Reference proteome</keyword>
<feature type="domain" description="Zn(2)-C6 fungal-type" evidence="7">
    <location>
        <begin position="44"/>
        <end position="74"/>
    </location>
</feature>
<evidence type="ECO:0000256" key="2">
    <source>
        <dbReference type="ARBA" id="ARBA00023015"/>
    </source>
</evidence>
<dbReference type="EMBL" id="LGTZ01001049">
    <property type="protein sequence ID" value="OJD22469.1"/>
    <property type="molecule type" value="Genomic_DNA"/>
</dbReference>
<accession>A0A1J9R4B6</accession>
<dbReference type="AlphaFoldDB" id="A0A1J9R4B6"/>
<name>A0A1J9R4B6_9EURO</name>
<proteinExistence type="predicted"/>
<dbReference type="InterPro" id="IPR051089">
    <property type="entry name" value="prtT"/>
</dbReference>
<keyword evidence="3" id="KW-0238">DNA-binding</keyword>
<dbReference type="PROSITE" id="PS50048">
    <property type="entry name" value="ZN2_CY6_FUNGAL_2"/>
    <property type="match status" value="1"/>
</dbReference>
<keyword evidence="4" id="KW-0804">Transcription</keyword>
<dbReference type="GO" id="GO:0000981">
    <property type="term" value="F:DNA-binding transcription factor activity, RNA polymerase II-specific"/>
    <property type="evidence" value="ECO:0007669"/>
    <property type="project" value="InterPro"/>
</dbReference>
<comment type="caution">
    <text evidence="8">The sequence shown here is derived from an EMBL/GenBank/DDBJ whole genome shotgun (WGS) entry which is preliminary data.</text>
</comment>
<dbReference type="Gene3D" id="4.10.240.10">
    <property type="entry name" value="Zn(2)-C6 fungal-type DNA-binding domain"/>
    <property type="match status" value="1"/>
</dbReference>
<dbReference type="Proteomes" id="UP000242791">
    <property type="component" value="Unassembled WGS sequence"/>
</dbReference>
<dbReference type="STRING" id="1658174.A0A1J9R4B6"/>
<evidence type="ECO:0000256" key="1">
    <source>
        <dbReference type="ARBA" id="ARBA00004123"/>
    </source>
</evidence>
<feature type="compositionally biased region" description="Polar residues" evidence="6">
    <location>
        <begin position="108"/>
        <end position="118"/>
    </location>
</feature>
<dbReference type="PROSITE" id="PS00463">
    <property type="entry name" value="ZN2_CY6_FUNGAL_1"/>
    <property type="match status" value="1"/>
</dbReference>
<evidence type="ECO:0000256" key="3">
    <source>
        <dbReference type="ARBA" id="ARBA00023125"/>
    </source>
</evidence>
<dbReference type="VEuPathDB" id="FungiDB:ACJ73_06179"/>
<organism evidence="8 9">
    <name type="scientific">Blastomyces percursus</name>
    <dbReference type="NCBI Taxonomy" id="1658174"/>
    <lineage>
        <taxon>Eukaryota</taxon>
        <taxon>Fungi</taxon>
        <taxon>Dikarya</taxon>
        <taxon>Ascomycota</taxon>
        <taxon>Pezizomycotina</taxon>
        <taxon>Eurotiomycetes</taxon>
        <taxon>Eurotiomycetidae</taxon>
        <taxon>Onygenales</taxon>
        <taxon>Ajellomycetaceae</taxon>
        <taxon>Blastomyces</taxon>
    </lineage>
</organism>
<keyword evidence="5" id="KW-0539">Nucleus</keyword>
<dbReference type="GO" id="GO:0008270">
    <property type="term" value="F:zinc ion binding"/>
    <property type="evidence" value="ECO:0007669"/>
    <property type="project" value="InterPro"/>
</dbReference>
<dbReference type="GO" id="GO:0000976">
    <property type="term" value="F:transcription cis-regulatory region binding"/>
    <property type="evidence" value="ECO:0007669"/>
    <property type="project" value="TreeGrafter"/>
</dbReference>
<evidence type="ECO:0000313" key="8">
    <source>
        <dbReference type="EMBL" id="OJD22469.1"/>
    </source>
</evidence>
<dbReference type="GO" id="GO:0005634">
    <property type="term" value="C:nucleus"/>
    <property type="evidence" value="ECO:0007669"/>
    <property type="project" value="UniProtKB-SubCell"/>
</dbReference>
<dbReference type="PANTHER" id="PTHR31845">
    <property type="entry name" value="FINGER DOMAIN PROTEIN, PUTATIVE-RELATED"/>
    <property type="match status" value="1"/>
</dbReference>
<protein>
    <recommendedName>
        <fullName evidence="7">Zn(2)-C6 fungal-type domain-containing protein</fullName>
    </recommendedName>
</protein>
<evidence type="ECO:0000256" key="6">
    <source>
        <dbReference type="SAM" id="MobiDB-lite"/>
    </source>
</evidence>
<sequence>MVMRWNAASQAVAAHDVSPSRDAVIGRSQGTNMQYPQGNIPIGTCMPCRQSKVRCNQPSPGLPCVRCQRTDRLCIPAARATKKGQKQPSSRVTELESRIDALTTSIIQSQNPTFSSHSAAGKEKQIKHTPVQQSPDDRDVKTRVNSSLCLGKLLPGRDLGERESASIPHSYIGAKISQNINETTAATIFNRYVTAMAPNLPFVVFPEGTRAATILKSKPVVFLAILDVASAGFCEVVAQRKIRRLLVQVYLHYMLRTHEYSLPLLQALIISATWYRPIEPTQPGEQMDVYQLSHTASNMAIIMGLDKLLGSGWPPELILPPGERQPPDDLQRSHIREWNLAARRVWLGCHYICSK</sequence>
<dbReference type="InterPro" id="IPR036864">
    <property type="entry name" value="Zn2-C6_fun-type_DNA-bd_sf"/>
</dbReference>
<feature type="region of interest" description="Disordered" evidence="6">
    <location>
        <begin position="108"/>
        <end position="140"/>
    </location>
</feature>
<reference evidence="8 9" key="1">
    <citation type="submission" date="2015-08" db="EMBL/GenBank/DDBJ databases">
        <title>Emmonsia species relationships and genome sequence.</title>
        <authorList>
            <person name="Cuomo C.A."/>
            <person name="Schwartz I.S."/>
            <person name="Kenyon C."/>
            <person name="De Hoog G.S."/>
            <person name="Govender N.P."/>
            <person name="Botha A."/>
            <person name="Moreno L."/>
            <person name="De Vries M."/>
            <person name="Munoz J.F."/>
            <person name="Stielow J.B."/>
        </authorList>
    </citation>
    <scope>NUCLEOTIDE SEQUENCE [LARGE SCALE GENOMIC DNA]</scope>
    <source>
        <strain evidence="8 9">EI222</strain>
    </source>
</reference>
<keyword evidence="2" id="KW-0805">Transcription regulation</keyword>
<dbReference type="OrthoDB" id="8062037at2759"/>
<gene>
    <name evidence="8" type="ORF">ACJ73_06179</name>
</gene>
<comment type="subcellular location">
    <subcellularLocation>
        <location evidence="1">Nucleus</location>
    </subcellularLocation>
</comment>
<dbReference type="SUPFAM" id="SSF57701">
    <property type="entry name" value="Zn2/Cys6 DNA-binding domain"/>
    <property type="match status" value="1"/>
</dbReference>
<evidence type="ECO:0000313" key="9">
    <source>
        <dbReference type="Proteomes" id="UP000242791"/>
    </source>
</evidence>
<evidence type="ECO:0000256" key="5">
    <source>
        <dbReference type="ARBA" id="ARBA00023242"/>
    </source>
</evidence>
<dbReference type="PANTHER" id="PTHR31845:SF39">
    <property type="entry name" value="TRANSCRIPTION FACTOR PBCR-RELATED"/>
    <property type="match status" value="1"/>
</dbReference>